<sequence length="119" mass="13143">MKPTHASHVRREFFKAIGFYLRVVWPIFSVLFFLIVLFGFIISYLEGWDPFDGIYFGFVTGLTIGYGELVPKLGVSRILAILLGFNGVLMTAIFAAISVRAIEVAVRAAGQEEPGKPTA</sequence>
<dbReference type="RefSeq" id="WP_033061444.1">
    <property type="nucleotide sequence ID" value="NZ_AZQQ01000106.1"/>
</dbReference>
<feature type="domain" description="Potassium channel" evidence="9">
    <location>
        <begin position="31"/>
        <end position="102"/>
    </location>
</feature>
<evidence type="ECO:0000313" key="10">
    <source>
        <dbReference type="EMBL" id="KDD65750.1"/>
    </source>
</evidence>
<accession>A0A059KV83</accession>
<keyword evidence="5" id="KW-0406">Ion transport</keyword>
<evidence type="ECO:0000256" key="5">
    <source>
        <dbReference type="ARBA" id="ARBA00023065"/>
    </source>
</evidence>
<dbReference type="eggNOG" id="ENOG5031U9J">
    <property type="taxonomic scope" value="Bacteria"/>
</dbReference>
<feature type="transmembrane region" description="Helical" evidence="8">
    <location>
        <begin position="54"/>
        <end position="71"/>
    </location>
</feature>
<dbReference type="InterPro" id="IPR013099">
    <property type="entry name" value="K_chnl_dom"/>
</dbReference>
<evidence type="ECO:0000313" key="11">
    <source>
        <dbReference type="Proteomes" id="UP000026739"/>
    </source>
</evidence>
<dbReference type="GO" id="GO:0030322">
    <property type="term" value="P:stabilization of membrane potential"/>
    <property type="evidence" value="ECO:0007669"/>
    <property type="project" value="TreeGrafter"/>
</dbReference>
<feature type="transmembrane region" description="Helical" evidence="8">
    <location>
        <begin position="20"/>
        <end position="42"/>
    </location>
</feature>
<dbReference type="SUPFAM" id="SSF81324">
    <property type="entry name" value="Voltage-gated potassium channels"/>
    <property type="match status" value="1"/>
</dbReference>
<keyword evidence="7" id="KW-0407">Ion channel</keyword>
<dbReference type="PANTHER" id="PTHR11003">
    <property type="entry name" value="POTASSIUM CHANNEL, SUBFAMILY K"/>
    <property type="match status" value="1"/>
</dbReference>
<dbReference type="GO" id="GO:0022841">
    <property type="term" value="F:potassium ion leak channel activity"/>
    <property type="evidence" value="ECO:0007669"/>
    <property type="project" value="TreeGrafter"/>
</dbReference>
<evidence type="ECO:0000256" key="7">
    <source>
        <dbReference type="ARBA" id="ARBA00023303"/>
    </source>
</evidence>
<keyword evidence="4 8" id="KW-1133">Transmembrane helix</keyword>
<dbReference type="GO" id="GO:0005886">
    <property type="term" value="C:plasma membrane"/>
    <property type="evidence" value="ECO:0007669"/>
    <property type="project" value="TreeGrafter"/>
</dbReference>
<proteinExistence type="predicted"/>
<evidence type="ECO:0000256" key="3">
    <source>
        <dbReference type="ARBA" id="ARBA00022692"/>
    </source>
</evidence>
<protein>
    <submittedName>
        <fullName evidence="10">Ion channel</fullName>
    </submittedName>
</protein>
<dbReference type="AlphaFoldDB" id="A0A059KV83"/>
<dbReference type="EMBL" id="AZQQ01000106">
    <property type="protein sequence ID" value="KDD65750.1"/>
    <property type="molecule type" value="Genomic_DNA"/>
</dbReference>
<evidence type="ECO:0000259" key="9">
    <source>
        <dbReference type="Pfam" id="PF07885"/>
    </source>
</evidence>
<evidence type="ECO:0000256" key="8">
    <source>
        <dbReference type="SAM" id="Phobius"/>
    </source>
</evidence>
<dbReference type="Gene3D" id="1.10.287.70">
    <property type="match status" value="1"/>
</dbReference>
<keyword evidence="6 8" id="KW-0472">Membrane</keyword>
<name>A0A059KV83_9PSED</name>
<evidence type="ECO:0000256" key="2">
    <source>
        <dbReference type="ARBA" id="ARBA00022448"/>
    </source>
</evidence>
<organism evidence="10 11">
    <name type="scientific">Pseudomonas mandelii PD30</name>
    <dbReference type="NCBI Taxonomy" id="1419583"/>
    <lineage>
        <taxon>Bacteria</taxon>
        <taxon>Pseudomonadati</taxon>
        <taxon>Pseudomonadota</taxon>
        <taxon>Gammaproteobacteria</taxon>
        <taxon>Pseudomonadales</taxon>
        <taxon>Pseudomonadaceae</taxon>
        <taxon>Pseudomonas</taxon>
    </lineage>
</organism>
<keyword evidence="3 8" id="KW-0812">Transmembrane</keyword>
<comment type="caution">
    <text evidence="10">The sequence shown here is derived from an EMBL/GenBank/DDBJ whole genome shotgun (WGS) entry which is preliminary data.</text>
</comment>
<dbReference type="Proteomes" id="UP000026739">
    <property type="component" value="Unassembled WGS sequence"/>
</dbReference>
<feature type="transmembrane region" description="Helical" evidence="8">
    <location>
        <begin position="78"/>
        <end position="97"/>
    </location>
</feature>
<keyword evidence="2" id="KW-0813">Transport</keyword>
<comment type="subcellular location">
    <subcellularLocation>
        <location evidence="1">Membrane</location>
        <topology evidence="1">Multi-pass membrane protein</topology>
    </subcellularLocation>
</comment>
<evidence type="ECO:0000256" key="4">
    <source>
        <dbReference type="ARBA" id="ARBA00022989"/>
    </source>
</evidence>
<evidence type="ECO:0000256" key="6">
    <source>
        <dbReference type="ARBA" id="ARBA00023136"/>
    </source>
</evidence>
<gene>
    <name evidence="10" type="ORF">V466_27510</name>
</gene>
<dbReference type="PANTHER" id="PTHR11003:SF334">
    <property type="entry name" value="FI03418P"/>
    <property type="match status" value="1"/>
</dbReference>
<dbReference type="Pfam" id="PF07885">
    <property type="entry name" value="Ion_trans_2"/>
    <property type="match status" value="1"/>
</dbReference>
<dbReference type="GO" id="GO:0015271">
    <property type="term" value="F:outward rectifier potassium channel activity"/>
    <property type="evidence" value="ECO:0007669"/>
    <property type="project" value="TreeGrafter"/>
</dbReference>
<evidence type="ECO:0000256" key="1">
    <source>
        <dbReference type="ARBA" id="ARBA00004141"/>
    </source>
</evidence>
<dbReference type="InterPro" id="IPR003280">
    <property type="entry name" value="2pore_dom_K_chnl"/>
</dbReference>
<reference evidence="10 11" key="1">
    <citation type="submission" date="2013-12" db="EMBL/GenBank/DDBJ databases">
        <authorList>
            <person name="Formusa P.A."/>
            <person name="Habash M."/>
            <person name="Lee H."/>
            <person name="Trevors J.T."/>
        </authorList>
    </citation>
    <scope>NUCLEOTIDE SEQUENCE [LARGE SCALE GENOMIC DNA]</scope>
    <source>
        <strain evidence="10 11">PD30</strain>
    </source>
</reference>